<dbReference type="RefSeq" id="WP_114510627.1">
    <property type="nucleotide sequence ID" value="NZ_QPMK01000005.1"/>
</dbReference>
<organism evidence="1 2">
    <name type="scientific">Thalassococcus profundi</name>
    <dbReference type="NCBI Taxonomy" id="2282382"/>
    <lineage>
        <taxon>Bacteria</taxon>
        <taxon>Pseudomonadati</taxon>
        <taxon>Pseudomonadota</taxon>
        <taxon>Alphaproteobacteria</taxon>
        <taxon>Rhodobacterales</taxon>
        <taxon>Roseobacteraceae</taxon>
        <taxon>Thalassococcus</taxon>
    </lineage>
</organism>
<comment type="caution">
    <text evidence="1">The sequence shown here is derived from an EMBL/GenBank/DDBJ whole genome shotgun (WGS) entry which is preliminary data.</text>
</comment>
<protein>
    <recommendedName>
        <fullName evidence="3">Sulfotransferase family protein</fullName>
    </recommendedName>
</protein>
<dbReference type="Pfam" id="PF03567">
    <property type="entry name" value="Sulfotransfer_2"/>
    <property type="match status" value="1"/>
</dbReference>
<dbReference type="InterPro" id="IPR005331">
    <property type="entry name" value="Sulfotransferase"/>
</dbReference>
<dbReference type="EMBL" id="QPMK01000005">
    <property type="protein sequence ID" value="RDD66577.1"/>
    <property type="molecule type" value="Genomic_DNA"/>
</dbReference>
<dbReference type="OrthoDB" id="554104at2"/>
<gene>
    <name evidence="1" type="ORF">DU478_09035</name>
</gene>
<dbReference type="InterPro" id="IPR027417">
    <property type="entry name" value="P-loop_NTPase"/>
</dbReference>
<sequence>MVIAVHAHKIAYMALPKAGCSTVKAALAQVDPKAKLPPADKIDVHTWHALYPTRRFRPHRWAQYPDYWRFAVVRDPVRRLMSVYTNRVVEMQDLHNCRSILRGQVDLPKDPDPDFFFSHLKAYMKASSIIRHHVLGAELFLGPKPMKFDRVYKTEELGTFAEDLSRITGQPVDLPHENRSDQRLRLDDLKYGTVRAIRDLLETEYRYLSGFYDNPL</sequence>
<dbReference type="AlphaFoldDB" id="A0A369TR27"/>
<dbReference type="GO" id="GO:0016020">
    <property type="term" value="C:membrane"/>
    <property type="evidence" value="ECO:0007669"/>
    <property type="project" value="InterPro"/>
</dbReference>
<dbReference type="GO" id="GO:0008146">
    <property type="term" value="F:sulfotransferase activity"/>
    <property type="evidence" value="ECO:0007669"/>
    <property type="project" value="InterPro"/>
</dbReference>
<dbReference type="SUPFAM" id="SSF52540">
    <property type="entry name" value="P-loop containing nucleoside triphosphate hydrolases"/>
    <property type="match status" value="1"/>
</dbReference>
<evidence type="ECO:0008006" key="3">
    <source>
        <dbReference type="Google" id="ProtNLM"/>
    </source>
</evidence>
<evidence type="ECO:0000313" key="2">
    <source>
        <dbReference type="Proteomes" id="UP000253977"/>
    </source>
</evidence>
<accession>A0A369TR27</accession>
<proteinExistence type="predicted"/>
<keyword evidence="2" id="KW-1185">Reference proteome</keyword>
<reference evidence="1 2" key="1">
    <citation type="submission" date="2018-07" db="EMBL/GenBank/DDBJ databases">
        <title>Thalassococcus profundi sp. nov., a marine bacterium isolated from deep seawater of Okinawa Trough.</title>
        <authorList>
            <person name="Yu M."/>
        </authorList>
    </citation>
    <scope>NUCLEOTIDE SEQUENCE [LARGE SCALE GENOMIC DNA]</scope>
    <source>
        <strain evidence="1 2">WRAS1</strain>
    </source>
</reference>
<dbReference type="Proteomes" id="UP000253977">
    <property type="component" value="Unassembled WGS sequence"/>
</dbReference>
<evidence type="ECO:0000313" key="1">
    <source>
        <dbReference type="EMBL" id="RDD66577.1"/>
    </source>
</evidence>
<name>A0A369TR27_9RHOB</name>